<proteinExistence type="predicted"/>
<dbReference type="RefSeq" id="WP_249481218.1">
    <property type="nucleotide sequence ID" value="NZ_CP097219.1"/>
</dbReference>
<gene>
    <name evidence="1" type="ORF">M4486_19585</name>
</gene>
<name>A0ABY4NC99_9MICO</name>
<evidence type="ECO:0000313" key="2">
    <source>
        <dbReference type="Proteomes" id="UP001055868"/>
    </source>
</evidence>
<keyword evidence="2" id="KW-1185">Reference proteome</keyword>
<sequence>MTLNIHDATSLDELAAQCDARTTGHLARLMLRTFAELGAAEEWTDLPTVAEDIAASAGRLGLPVGDTTPREVALWREIADTTATPPRPLVGADALTVNAAALALSDTWGNGLAADLAGSITCEEADALLALFDAVGAHQTAQEWREFHAESDEEGDKHYLPLS</sequence>
<evidence type="ECO:0000313" key="1">
    <source>
        <dbReference type="EMBL" id="UQN31794.1"/>
    </source>
</evidence>
<protein>
    <recommendedName>
        <fullName evidence="3">DUF4259 domain-containing protein</fullName>
    </recommendedName>
</protein>
<organism evidence="1 2">
    <name type="scientific">Brachybacterium kimchii</name>
    <dbReference type="NCBI Taxonomy" id="2942909"/>
    <lineage>
        <taxon>Bacteria</taxon>
        <taxon>Bacillati</taxon>
        <taxon>Actinomycetota</taxon>
        <taxon>Actinomycetes</taxon>
        <taxon>Micrococcales</taxon>
        <taxon>Dermabacteraceae</taxon>
        <taxon>Brachybacterium</taxon>
    </lineage>
</organism>
<evidence type="ECO:0008006" key="3">
    <source>
        <dbReference type="Google" id="ProtNLM"/>
    </source>
</evidence>
<geneLocation type="plasmid" evidence="1 2">
    <name>pCBA3104-01</name>
</geneLocation>
<keyword evidence="1" id="KW-0614">Plasmid</keyword>
<dbReference type="EMBL" id="CP097219">
    <property type="protein sequence ID" value="UQN31794.1"/>
    <property type="molecule type" value="Genomic_DNA"/>
</dbReference>
<accession>A0ABY4NC99</accession>
<reference evidence="1" key="1">
    <citation type="submission" date="2022-05" db="EMBL/GenBank/DDBJ databases">
        <title>Genomic analysis of Brachybacterium sp. CBA3104.</title>
        <authorList>
            <person name="Roh S.W."/>
            <person name="Kim Y.B."/>
            <person name="Kim Y."/>
        </authorList>
    </citation>
    <scope>NUCLEOTIDE SEQUENCE</scope>
    <source>
        <strain evidence="1">CBA3104</strain>
        <plasmid evidence="1">pCBA3104-01</plasmid>
    </source>
</reference>
<dbReference type="Proteomes" id="UP001055868">
    <property type="component" value="Plasmid pCBA3104-01"/>
</dbReference>